<proteinExistence type="evidence at transcript level"/>
<dbReference type="GO" id="GO:0046872">
    <property type="term" value="F:metal ion binding"/>
    <property type="evidence" value="ECO:0007669"/>
    <property type="project" value="UniProtKB-KW"/>
</dbReference>
<dbReference type="PANTHER" id="PTHR11935">
    <property type="entry name" value="BETA LACTAMASE DOMAIN"/>
    <property type="match status" value="1"/>
</dbReference>
<name>V9KGH0_CALMI</name>
<dbReference type="SMART" id="SM00849">
    <property type="entry name" value="Lactamase_B"/>
    <property type="match status" value="1"/>
</dbReference>
<dbReference type="PANTHER" id="PTHR11935:SF116">
    <property type="entry name" value="HYDROLASE PNKD-RELATED"/>
    <property type="match status" value="1"/>
</dbReference>
<dbReference type="InterPro" id="IPR001279">
    <property type="entry name" value="Metallo-B-lactamas"/>
</dbReference>
<dbReference type="SUPFAM" id="SSF56281">
    <property type="entry name" value="Metallo-hydrolase/oxidoreductase"/>
    <property type="match status" value="1"/>
</dbReference>
<reference evidence="8" key="1">
    <citation type="journal article" date="2014" name="Nature">
        <title>Elephant shark genome provides unique insights into gnathostome evolution.</title>
        <authorList>
            <consortium name="International Elephant Shark Genome Sequencing Consortium"/>
            <person name="Venkatesh B."/>
            <person name="Lee A.P."/>
            <person name="Ravi V."/>
            <person name="Maurya A.K."/>
            <person name="Lian M.M."/>
            <person name="Swann J.B."/>
            <person name="Ohta Y."/>
            <person name="Flajnik M.F."/>
            <person name="Sutoh Y."/>
            <person name="Kasahara M."/>
            <person name="Hoon S."/>
            <person name="Gangu V."/>
            <person name="Roy S.W."/>
            <person name="Irimia M."/>
            <person name="Korzh V."/>
            <person name="Kondrychyn I."/>
            <person name="Lim Z.W."/>
            <person name="Tay B.H."/>
            <person name="Tohari S."/>
            <person name="Kong K.W."/>
            <person name="Ho S."/>
            <person name="Lorente-Galdos B."/>
            <person name="Quilez J."/>
            <person name="Marques-Bonet T."/>
            <person name="Raney B.J."/>
            <person name="Ingham P.W."/>
            <person name="Tay A."/>
            <person name="Hillier L.W."/>
            <person name="Minx P."/>
            <person name="Boehm T."/>
            <person name="Wilson R.K."/>
            <person name="Brenner S."/>
            <person name="Warren W.C."/>
        </authorList>
    </citation>
    <scope>NUCLEOTIDE SEQUENCE</scope>
    <source>
        <tissue evidence="8">Liver</tissue>
    </source>
</reference>
<keyword evidence="6" id="KW-0732">Signal</keyword>
<keyword evidence="3" id="KW-0479">Metal-binding</keyword>
<keyword evidence="4 8" id="KW-0378">Hydrolase</keyword>
<dbReference type="InterPro" id="IPR036866">
    <property type="entry name" value="RibonucZ/Hydroxyglut_hydro"/>
</dbReference>
<feature type="signal peptide" evidence="6">
    <location>
        <begin position="1"/>
        <end position="27"/>
    </location>
</feature>
<evidence type="ECO:0000256" key="4">
    <source>
        <dbReference type="ARBA" id="ARBA00022801"/>
    </source>
</evidence>
<dbReference type="InterPro" id="IPR032282">
    <property type="entry name" value="HAGH_C"/>
</dbReference>
<dbReference type="AlphaFoldDB" id="V9KGH0"/>
<dbReference type="HAMAP" id="MF_01374">
    <property type="entry name" value="Glyoxalase_2"/>
    <property type="match status" value="1"/>
</dbReference>
<dbReference type="GO" id="GO:0005739">
    <property type="term" value="C:mitochondrion"/>
    <property type="evidence" value="ECO:0007669"/>
    <property type="project" value="TreeGrafter"/>
</dbReference>
<dbReference type="InterPro" id="IPR017782">
    <property type="entry name" value="Hydroxyacylglutathione_Hdrlase"/>
</dbReference>
<evidence type="ECO:0000313" key="8">
    <source>
        <dbReference type="EMBL" id="AFO97110.1"/>
    </source>
</evidence>
<dbReference type="CDD" id="cd07723">
    <property type="entry name" value="hydroxyacylglutathione_hydrolase_MBL-fold"/>
    <property type="match status" value="1"/>
</dbReference>
<keyword evidence="5" id="KW-0862">Zinc</keyword>
<dbReference type="GO" id="GO:0004416">
    <property type="term" value="F:hydroxyacylglutathione hydrolase activity"/>
    <property type="evidence" value="ECO:0007669"/>
    <property type="project" value="InterPro"/>
</dbReference>
<evidence type="ECO:0000256" key="5">
    <source>
        <dbReference type="ARBA" id="ARBA00022833"/>
    </source>
</evidence>
<comment type="similarity">
    <text evidence="2">Belongs to the metallo-beta-lactamase superfamily. Glyoxalase II family.</text>
</comment>
<evidence type="ECO:0000256" key="6">
    <source>
        <dbReference type="SAM" id="SignalP"/>
    </source>
</evidence>
<evidence type="ECO:0000259" key="7">
    <source>
        <dbReference type="SMART" id="SM00849"/>
    </source>
</evidence>
<feature type="domain" description="Metallo-beta-lactamase" evidence="7">
    <location>
        <begin position="97"/>
        <end position="259"/>
    </location>
</feature>
<dbReference type="Gene3D" id="3.60.15.10">
    <property type="entry name" value="Ribonuclease Z/Hydroxyacylglutathione hydrolase-like"/>
    <property type="match status" value="1"/>
</dbReference>
<dbReference type="InterPro" id="IPR035680">
    <property type="entry name" value="Clx_II_MBL"/>
</dbReference>
<organism evidence="8">
    <name type="scientific">Callorhinchus milii</name>
    <name type="common">Ghost shark</name>
    <dbReference type="NCBI Taxonomy" id="7868"/>
    <lineage>
        <taxon>Eukaryota</taxon>
        <taxon>Metazoa</taxon>
        <taxon>Chordata</taxon>
        <taxon>Craniata</taxon>
        <taxon>Vertebrata</taxon>
        <taxon>Chondrichthyes</taxon>
        <taxon>Holocephali</taxon>
        <taxon>Chimaeriformes</taxon>
        <taxon>Callorhinchidae</taxon>
        <taxon>Callorhinchus</taxon>
    </lineage>
</organism>
<comment type="cofactor">
    <cofactor evidence="1">
        <name>Zn(2+)</name>
        <dbReference type="ChEBI" id="CHEBI:29105"/>
    </cofactor>
</comment>
<evidence type="ECO:0000256" key="1">
    <source>
        <dbReference type="ARBA" id="ARBA00001947"/>
    </source>
</evidence>
<evidence type="ECO:0000256" key="2">
    <source>
        <dbReference type="ARBA" id="ARBA00006759"/>
    </source>
</evidence>
<accession>V9KGH0</accession>
<dbReference type="NCBIfam" id="TIGR03413">
    <property type="entry name" value="GSH_gloB"/>
    <property type="match status" value="1"/>
</dbReference>
<dbReference type="EMBL" id="JW864593">
    <property type="protein sequence ID" value="AFO97110.1"/>
    <property type="molecule type" value="mRNA"/>
</dbReference>
<dbReference type="Pfam" id="PF16123">
    <property type="entry name" value="HAGH_C"/>
    <property type="match status" value="1"/>
</dbReference>
<feature type="chain" id="PRO_5004777795" evidence="6">
    <location>
        <begin position="28"/>
        <end position="353"/>
    </location>
</feature>
<dbReference type="GO" id="GO:0019243">
    <property type="term" value="P:methylglyoxal catabolic process to D-lactate via S-lactoyl-glutathione"/>
    <property type="evidence" value="ECO:0007669"/>
    <property type="project" value="InterPro"/>
</dbReference>
<evidence type="ECO:0000256" key="3">
    <source>
        <dbReference type="ARBA" id="ARBA00022723"/>
    </source>
</evidence>
<sequence length="353" mass="39137">MLGLGLGLALAALSALLLLLLCRRLRASSATAARLMARTERPLFRIAYTLYTRTKLGYIFHKKQLRKARECYPSGHSVVYPTVINGVKILPVPILSDNYSYLVIDTASRLAVAIDPSDPLSIQTCLEQEGVSLEAILTTHKHWDHSGGNKALKKIYKCCRVYGSSTDNVPGLTDPLADKQTIHVGNLRFQALATPGHTIGHMIYVLDGSPHHGPACVFSGDLIFLSGCGRIFEGSCPLMLTSLDIVNALGDETLLWPGHEYAQDNLLFAASVEPKNVAVFNKLDWVIARRQEKLGTCPSTIREEKEYNPFLRTHCPDLQQALGVQRGTGEDPHAFRARVLEEVRKRKDYFNCR</sequence>
<protein>
    <submittedName>
        <fullName evidence="8">Putative hydrolase PNKD</fullName>
    </submittedName>
</protein>
<dbReference type="Pfam" id="PF00753">
    <property type="entry name" value="Lactamase_B"/>
    <property type="match status" value="1"/>
</dbReference>